<sequence>MRDPAPHREDTRTGHAHDEPDQLREQFRQLLRYRLLIGLGVLVGLLGGGWLGLGTTDTYIAGTEVVLRAPTRDAFDGGTLDRVAMGSERRTAVSGTVARAAAVELGLPEEEADRVKEGLQVTNPPNTEVLRFSYTADDPARAARYANAFATAYLENRRAVADRMVENMVASLEEQLAPLLEERGTLDSDLAGLAEGSSAHDQALASRTALTTRINDLNDRVHALTALDTTGGRIITEAAPPASPSGPGPVLLTALGAMLGAGLGLLAAWLRLVFDPRVRSAGDVSRALRAPVLGVLPRTARPVPGRLLAGGRLAEEFRSVAFRLAYDETFAKRRRLLVVAPRGGIGTPLTTAVNLSAAFAEMGMDALLIEADLRTPSLTEQLRHADGVRPGWASSPGSGEGGWPAGRRVPIDAGESGVFDLVPGRRVRNVPRALTSPAAGRLVAHADARGAVVTVLAPAVLSYADAIALIDRVDGVLVVCDPGEVRRDDLARVRELVVGAGGTLLGAVLHSWGVGVDRWSDREDDRNPDDGLEESDGPEDADEPYAAADRGDRVPHDGRRDHRDRPVPGGRSRRREGTDAPGTRYGDPRTGPRSRDLGSETLGLRIVDPSELEERSPRP</sequence>
<dbReference type="AlphaFoldDB" id="A0A7W3Y1J5"/>
<reference evidence="6" key="1">
    <citation type="submission" date="2019-10" db="EMBL/GenBank/DDBJ databases">
        <title>Streptomyces sp. nov., a novel actinobacterium isolated from alkaline environment.</title>
        <authorList>
            <person name="Golinska P."/>
        </authorList>
    </citation>
    <scope>NUCLEOTIDE SEQUENCE [LARGE SCALE GENOMIC DNA]</scope>
    <source>
        <strain evidence="6">DSM 42118</strain>
    </source>
</reference>
<feature type="region of interest" description="Disordered" evidence="3">
    <location>
        <begin position="1"/>
        <end position="21"/>
    </location>
</feature>
<keyword evidence="4" id="KW-1133">Transmembrane helix</keyword>
<comment type="caution">
    <text evidence="5">The sequence shown here is derived from an EMBL/GenBank/DDBJ whole genome shotgun (WGS) entry which is preliminary data.</text>
</comment>
<evidence type="ECO:0000313" key="6">
    <source>
        <dbReference type="Proteomes" id="UP000538929"/>
    </source>
</evidence>
<evidence type="ECO:0000256" key="4">
    <source>
        <dbReference type="SAM" id="Phobius"/>
    </source>
</evidence>
<evidence type="ECO:0000256" key="3">
    <source>
        <dbReference type="SAM" id="MobiDB-lite"/>
    </source>
</evidence>
<feature type="compositionally biased region" description="Acidic residues" evidence="3">
    <location>
        <begin position="530"/>
        <end position="543"/>
    </location>
</feature>
<dbReference type="CDD" id="cd05387">
    <property type="entry name" value="BY-kinase"/>
    <property type="match status" value="1"/>
</dbReference>
<dbReference type="InterPro" id="IPR005702">
    <property type="entry name" value="Wzc-like_C"/>
</dbReference>
<evidence type="ECO:0000256" key="1">
    <source>
        <dbReference type="ARBA" id="ARBA00022741"/>
    </source>
</evidence>
<evidence type="ECO:0000256" key="2">
    <source>
        <dbReference type="ARBA" id="ARBA00022840"/>
    </source>
</evidence>
<feature type="compositionally biased region" description="Basic and acidic residues" evidence="3">
    <location>
        <begin position="518"/>
        <end position="529"/>
    </location>
</feature>
<feature type="region of interest" description="Disordered" evidence="3">
    <location>
        <begin position="518"/>
        <end position="619"/>
    </location>
</feature>
<proteinExistence type="predicted"/>
<keyword evidence="6" id="KW-1185">Reference proteome</keyword>
<dbReference type="PANTHER" id="PTHR32309:SF31">
    <property type="entry name" value="CAPSULAR EXOPOLYSACCHARIDE FAMILY"/>
    <property type="match status" value="1"/>
</dbReference>
<dbReference type="Gene3D" id="3.40.50.300">
    <property type="entry name" value="P-loop containing nucleotide triphosphate hydrolases"/>
    <property type="match status" value="1"/>
</dbReference>
<dbReference type="InterPro" id="IPR050445">
    <property type="entry name" value="Bact_polysacc_biosynth/exp"/>
</dbReference>
<gene>
    <name evidence="5" type="ORF">FNQ90_10040</name>
</gene>
<dbReference type="InterPro" id="IPR027417">
    <property type="entry name" value="P-loop_NTPase"/>
</dbReference>
<dbReference type="RefSeq" id="WP_182606061.1">
    <property type="nucleotide sequence ID" value="NZ_VKHT01000238.1"/>
</dbReference>
<name>A0A7W3Y1J5_9ACTN</name>
<dbReference type="PANTHER" id="PTHR32309">
    <property type="entry name" value="TYROSINE-PROTEIN KINASE"/>
    <property type="match status" value="1"/>
</dbReference>
<keyword evidence="4" id="KW-0472">Membrane</keyword>
<protein>
    <submittedName>
        <fullName evidence="5">Lipopolysaccharide biosynthesis protein</fullName>
    </submittedName>
</protein>
<dbReference type="Proteomes" id="UP000538929">
    <property type="component" value="Unassembled WGS sequence"/>
</dbReference>
<organism evidence="5 6">
    <name type="scientific">Streptomyces alkaliphilus</name>
    <dbReference type="NCBI Taxonomy" id="1472722"/>
    <lineage>
        <taxon>Bacteria</taxon>
        <taxon>Bacillati</taxon>
        <taxon>Actinomycetota</taxon>
        <taxon>Actinomycetes</taxon>
        <taxon>Kitasatosporales</taxon>
        <taxon>Streptomycetaceae</taxon>
        <taxon>Streptomyces</taxon>
    </lineage>
</organism>
<keyword evidence="2" id="KW-0067">ATP-binding</keyword>
<keyword evidence="1" id="KW-0547">Nucleotide-binding</keyword>
<feature type="transmembrane region" description="Helical" evidence="4">
    <location>
        <begin position="33"/>
        <end position="53"/>
    </location>
</feature>
<dbReference type="EMBL" id="VKHT01000238">
    <property type="protein sequence ID" value="MBB0244436.1"/>
    <property type="molecule type" value="Genomic_DNA"/>
</dbReference>
<accession>A0A7W3Y1J5</accession>
<feature type="compositionally biased region" description="Basic and acidic residues" evidence="3">
    <location>
        <begin position="549"/>
        <end position="566"/>
    </location>
</feature>
<dbReference type="SUPFAM" id="SSF52540">
    <property type="entry name" value="P-loop containing nucleoside triphosphate hydrolases"/>
    <property type="match status" value="1"/>
</dbReference>
<keyword evidence="4" id="KW-0812">Transmembrane</keyword>
<evidence type="ECO:0000313" key="5">
    <source>
        <dbReference type="EMBL" id="MBB0244436.1"/>
    </source>
</evidence>